<evidence type="ECO:0000256" key="2">
    <source>
        <dbReference type="ARBA" id="ARBA00022490"/>
    </source>
</evidence>
<dbReference type="GO" id="GO:0005829">
    <property type="term" value="C:cytosol"/>
    <property type="evidence" value="ECO:0007669"/>
    <property type="project" value="TreeGrafter"/>
</dbReference>
<sequence length="347" mass="40366">MSGLDNLSHLTEPEECYHQGKQTLLSKYEIPIQHFDFDYIEKCSNGKELEKILHVLRSGEEGHYPDLIKTAEEQLKTIKPKSKFLRKIGPVINKDDLSKDEVSQLSKDLEHWVSNISKHNNELESRKTNTIKCDEEVRRYKEMQNETALANPNEKRISSTDYKAWDKYDPDTELLKMELAEEREKKVVTEENKSSKNKPKKSVTFNKFATEAEAAFISEREKEKGNEFFKAGDYEDALSCYTASISSKPCVNNLNNRAVTYLKLKKYEMALKDCDKVLTIERDNLKAHLRKAESFEKLKRFEEALECVDFVIQRDPNNCIAQEVADRVRKYCGNSLKNTRMKIIEIE</sequence>
<proteinExistence type="predicted"/>
<evidence type="ECO:0000256" key="3">
    <source>
        <dbReference type="ARBA" id="ARBA00022737"/>
    </source>
</evidence>
<dbReference type="GO" id="GO:0031072">
    <property type="term" value="F:heat shock protein binding"/>
    <property type="evidence" value="ECO:0007669"/>
    <property type="project" value="TreeGrafter"/>
</dbReference>
<name>A0AAV8ZPG0_9CUCU</name>
<keyword evidence="7" id="KW-1185">Reference proteome</keyword>
<evidence type="ECO:0000256" key="4">
    <source>
        <dbReference type="ARBA" id="ARBA00022803"/>
    </source>
</evidence>
<dbReference type="Pfam" id="PF00515">
    <property type="entry name" value="TPR_1"/>
    <property type="match status" value="1"/>
</dbReference>
<dbReference type="Gene3D" id="1.25.40.10">
    <property type="entry name" value="Tetratricopeptide repeat domain"/>
    <property type="match status" value="1"/>
</dbReference>
<evidence type="ECO:0000313" key="6">
    <source>
        <dbReference type="EMBL" id="KAJ8967693.1"/>
    </source>
</evidence>
<dbReference type="PANTHER" id="PTHR45984">
    <property type="entry name" value="RNA (RNA) POLYMERASE II ASSOCIATED PROTEIN HOMOLOG"/>
    <property type="match status" value="1"/>
</dbReference>
<accession>A0AAV8ZPG0</accession>
<dbReference type="SUPFAM" id="SSF48452">
    <property type="entry name" value="TPR-like"/>
    <property type="match status" value="1"/>
</dbReference>
<evidence type="ECO:0000313" key="7">
    <source>
        <dbReference type="Proteomes" id="UP001162156"/>
    </source>
</evidence>
<dbReference type="Proteomes" id="UP001162156">
    <property type="component" value="Unassembled WGS sequence"/>
</dbReference>
<comment type="caution">
    <text evidence="6">The sequence shown here is derived from an EMBL/GenBank/DDBJ whole genome shotgun (WGS) entry which is preliminary data.</text>
</comment>
<dbReference type="SMART" id="SM00028">
    <property type="entry name" value="TPR"/>
    <property type="match status" value="3"/>
</dbReference>
<dbReference type="InterPro" id="IPR011990">
    <property type="entry name" value="TPR-like_helical_dom_sf"/>
</dbReference>
<organism evidence="6 7">
    <name type="scientific">Rhamnusium bicolor</name>
    <dbReference type="NCBI Taxonomy" id="1586634"/>
    <lineage>
        <taxon>Eukaryota</taxon>
        <taxon>Metazoa</taxon>
        <taxon>Ecdysozoa</taxon>
        <taxon>Arthropoda</taxon>
        <taxon>Hexapoda</taxon>
        <taxon>Insecta</taxon>
        <taxon>Pterygota</taxon>
        <taxon>Neoptera</taxon>
        <taxon>Endopterygota</taxon>
        <taxon>Coleoptera</taxon>
        <taxon>Polyphaga</taxon>
        <taxon>Cucujiformia</taxon>
        <taxon>Chrysomeloidea</taxon>
        <taxon>Cerambycidae</taxon>
        <taxon>Lepturinae</taxon>
        <taxon>Rhagiini</taxon>
        <taxon>Rhamnusium</taxon>
    </lineage>
</organism>
<keyword evidence="2" id="KW-0963">Cytoplasm</keyword>
<feature type="repeat" description="TPR" evidence="5">
    <location>
        <begin position="285"/>
        <end position="318"/>
    </location>
</feature>
<dbReference type="AlphaFoldDB" id="A0AAV8ZPG0"/>
<comment type="subcellular location">
    <subcellularLocation>
        <location evidence="1">Cytoplasm</location>
    </subcellularLocation>
</comment>
<protein>
    <recommendedName>
        <fullName evidence="8">Sperm-associated antigen 1</fullName>
    </recommendedName>
</protein>
<dbReference type="PROSITE" id="PS50005">
    <property type="entry name" value="TPR"/>
    <property type="match status" value="1"/>
</dbReference>
<dbReference type="PANTHER" id="PTHR45984:SF1">
    <property type="entry name" value="SPAG1 AXONEMAL DYNEIN ASSEMBLY FACTOR"/>
    <property type="match status" value="1"/>
</dbReference>
<dbReference type="GO" id="GO:0006626">
    <property type="term" value="P:protein targeting to mitochondrion"/>
    <property type="evidence" value="ECO:0007669"/>
    <property type="project" value="TreeGrafter"/>
</dbReference>
<keyword evidence="4 5" id="KW-0802">TPR repeat</keyword>
<dbReference type="EMBL" id="JANEYF010000838">
    <property type="protein sequence ID" value="KAJ8967693.1"/>
    <property type="molecule type" value="Genomic_DNA"/>
</dbReference>
<dbReference type="GO" id="GO:0005739">
    <property type="term" value="C:mitochondrion"/>
    <property type="evidence" value="ECO:0007669"/>
    <property type="project" value="TreeGrafter"/>
</dbReference>
<gene>
    <name evidence="6" type="ORF">NQ314_002683</name>
</gene>
<reference evidence="6" key="1">
    <citation type="journal article" date="2023" name="Insect Mol. Biol.">
        <title>Genome sequencing provides insights into the evolution of gene families encoding plant cell wall-degrading enzymes in longhorned beetles.</title>
        <authorList>
            <person name="Shin N.R."/>
            <person name="Okamura Y."/>
            <person name="Kirsch R."/>
            <person name="Pauchet Y."/>
        </authorList>
    </citation>
    <scope>NUCLEOTIDE SEQUENCE</scope>
    <source>
        <strain evidence="6">RBIC_L_NR</strain>
    </source>
</reference>
<dbReference type="InterPro" id="IPR019734">
    <property type="entry name" value="TPR_rpt"/>
</dbReference>
<evidence type="ECO:0008006" key="8">
    <source>
        <dbReference type="Google" id="ProtNLM"/>
    </source>
</evidence>
<evidence type="ECO:0000256" key="1">
    <source>
        <dbReference type="ARBA" id="ARBA00004496"/>
    </source>
</evidence>
<dbReference type="InterPro" id="IPR051982">
    <property type="entry name" value="CiliaryAsmbly_MitoImport"/>
</dbReference>
<evidence type="ECO:0000256" key="5">
    <source>
        <dbReference type="PROSITE-ProRule" id="PRU00339"/>
    </source>
</evidence>
<keyword evidence="3" id="KW-0677">Repeat</keyword>